<sequence length="186" mass="20126">MEPGTWAEWAGAVASLVAIGFSMIALNSAREANHIANKAVARDVERQRAAVARQLQAWWVTWPNEDATGSCYGVLIRNGGEAATVFYDVEVETRGNALADASHAPGLITSERLPPGDYIVRSMGRQAGDSGARPWSFIEPAADLSRYAPLLRAKKFTITAVRFTDPLGIRWEWTPAGSLRDVGSAI</sequence>
<evidence type="ECO:0000256" key="1">
    <source>
        <dbReference type="SAM" id="Phobius"/>
    </source>
</evidence>
<accession>A0AAJ5W1F1</accession>
<dbReference type="Proteomes" id="UP001213972">
    <property type="component" value="Chromosome"/>
</dbReference>
<name>A0AAJ5W1F1_9MICO</name>
<reference evidence="2" key="1">
    <citation type="submission" date="2023-03" db="EMBL/GenBank/DDBJ databases">
        <title>Andean soil-derived lignocellulolytic bacterial consortium as a source of novel taxa and putative plastic-active enzymes.</title>
        <authorList>
            <person name="Diaz-Garcia L."/>
            <person name="Chuvochina M."/>
            <person name="Feuerriegel G."/>
            <person name="Bunk B."/>
            <person name="Sproer C."/>
            <person name="Streit W.R."/>
            <person name="Rodriguez L.M."/>
            <person name="Overmann J."/>
            <person name="Jimenez D.J."/>
        </authorList>
    </citation>
    <scope>NUCLEOTIDE SEQUENCE</scope>
    <source>
        <strain evidence="2">MAG 4610</strain>
    </source>
</reference>
<dbReference type="EMBL" id="CP119321">
    <property type="protein sequence ID" value="WEK13214.1"/>
    <property type="molecule type" value="Genomic_DNA"/>
</dbReference>
<evidence type="ECO:0000313" key="3">
    <source>
        <dbReference type="Proteomes" id="UP001213972"/>
    </source>
</evidence>
<keyword evidence="1" id="KW-0812">Transmembrane</keyword>
<protein>
    <submittedName>
        <fullName evidence="2">Uncharacterized protein</fullName>
    </submittedName>
</protein>
<dbReference type="AlphaFoldDB" id="A0AAJ5W1F1"/>
<keyword evidence="1" id="KW-0472">Membrane</keyword>
<gene>
    <name evidence="2" type="ORF">P0Y48_12245</name>
</gene>
<feature type="transmembrane region" description="Helical" evidence="1">
    <location>
        <begin position="6"/>
        <end position="26"/>
    </location>
</feature>
<proteinExistence type="predicted"/>
<organism evidence="2 3">
    <name type="scientific">Candidatus Microbacterium phytovorans</name>
    <dbReference type="NCBI Taxonomy" id="3121374"/>
    <lineage>
        <taxon>Bacteria</taxon>
        <taxon>Bacillati</taxon>
        <taxon>Actinomycetota</taxon>
        <taxon>Actinomycetes</taxon>
        <taxon>Micrococcales</taxon>
        <taxon>Microbacteriaceae</taxon>
        <taxon>Microbacterium</taxon>
    </lineage>
</organism>
<evidence type="ECO:0000313" key="2">
    <source>
        <dbReference type="EMBL" id="WEK13214.1"/>
    </source>
</evidence>
<keyword evidence="1" id="KW-1133">Transmembrane helix</keyword>